<evidence type="ECO:0000313" key="4">
    <source>
        <dbReference type="Proteomes" id="UP000253816"/>
    </source>
</evidence>
<keyword evidence="2" id="KW-1133">Transmembrane helix</keyword>
<evidence type="ECO:0000313" key="3">
    <source>
        <dbReference type="EMBL" id="RDB31223.1"/>
    </source>
</evidence>
<feature type="transmembrane region" description="Helical" evidence="2">
    <location>
        <begin position="135"/>
        <end position="155"/>
    </location>
</feature>
<accession>A0A369KHE8</accession>
<reference evidence="3 4" key="1">
    <citation type="submission" date="2018-07" db="EMBL/GenBank/DDBJ databases">
        <title>Comparative genomics of the Candidatus Parilichlamydiaceae reveals evidence of convergent evolution and genome reduction in the phylum Chlamydiae.</title>
        <authorList>
            <person name="Taylor-Brown A."/>
            <person name="Polkinghorne A."/>
        </authorList>
    </citation>
    <scope>NUCLEOTIDE SEQUENCE [LARGE SCALE GENOMIC DNA]</scope>
    <source>
        <strain evidence="3 4">Hat2</strain>
    </source>
</reference>
<organism evidence="3 4">
    <name type="scientific">Candidatus Similichlamydia laticola</name>
    <dbReference type="NCBI Taxonomy" id="2170265"/>
    <lineage>
        <taxon>Bacteria</taxon>
        <taxon>Pseudomonadati</taxon>
        <taxon>Chlamydiota</taxon>
        <taxon>Chlamydiia</taxon>
        <taxon>Parachlamydiales</taxon>
        <taxon>Candidatus Parilichlamydiaceae</taxon>
        <taxon>Candidatus Similichlamydia</taxon>
    </lineage>
</organism>
<dbReference type="AlphaFoldDB" id="A0A369KHE8"/>
<dbReference type="Proteomes" id="UP000253816">
    <property type="component" value="Unassembled WGS sequence"/>
</dbReference>
<sequence length="292" mass="32646">MSNPTYRTTIQRCVSSCWNKLDRITLQLSPLAIASSIIAHQALNKGVISPLSSHLISRMALRSPVGYYMAVAFKAILTLLSNLSLLASIAVQNSALSEGENDNPPSLQQRGIQFFIGLVCLLMHVLLLPAEEQILSSYLLFGASLELVLHSIAIIKQLVCPPATPLRGVAPRSKDVKSLIRKMIANYSSHIRIFMNFIPSLLKKFTATFLGRKGLIGKLWLLFRLHFRLIEGEELQQLAEELNIIPPRQRPTQPPVRNEDRGRHNNARQPTAAEIERLILRRYMTRTSAPAA</sequence>
<name>A0A369KHE8_9BACT</name>
<feature type="transmembrane region" description="Helical" evidence="2">
    <location>
        <begin position="111"/>
        <end position="128"/>
    </location>
</feature>
<gene>
    <name evidence="3" type="ORF">HAT2_00703</name>
</gene>
<dbReference type="EMBL" id="QQBG01000026">
    <property type="protein sequence ID" value="RDB31223.1"/>
    <property type="molecule type" value="Genomic_DNA"/>
</dbReference>
<evidence type="ECO:0000256" key="2">
    <source>
        <dbReference type="SAM" id="Phobius"/>
    </source>
</evidence>
<keyword evidence="2" id="KW-0812">Transmembrane</keyword>
<feature type="transmembrane region" description="Helical" evidence="2">
    <location>
        <begin position="65"/>
        <end position="91"/>
    </location>
</feature>
<keyword evidence="4" id="KW-1185">Reference proteome</keyword>
<evidence type="ECO:0000256" key="1">
    <source>
        <dbReference type="SAM" id="MobiDB-lite"/>
    </source>
</evidence>
<protein>
    <submittedName>
        <fullName evidence="3">Uncharacterized protein</fullName>
    </submittedName>
</protein>
<proteinExistence type="predicted"/>
<keyword evidence="2" id="KW-0472">Membrane</keyword>
<dbReference type="RefSeq" id="WP_114544614.1">
    <property type="nucleotide sequence ID" value="NZ_QQBG01000026.1"/>
</dbReference>
<feature type="region of interest" description="Disordered" evidence="1">
    <location>
        <begin position="246"/>
        <end position="268"/>
    </location>
</feature>
<comment type="caution">
    <text evidence="3">The sequence shown here is derived from an EMBL/GenBank/DDBJ whole genome shotgun (WGS) entry which is preliminary data.</text>
</comment>